<reference evidence="13 14" key="1">
    <citation type="submission" date="2015-12" db="EMBL/GenBank/DDBJ databases">
        <title>Genome sequence of Tistrella mobilis MCCC 1A02139.</title>
        <authorList>
            <person name="Lu L."/>
            <person name="Lai Q."/>
            <person name="Shao Z."/>
            <person name="Qian P."/>
        </authorList>
    </citation>
    <scope>NUCLEOTIDE SEQUENCE [LARGE SCALE GENOMIC DNA]</scope>
    <source>
        <strain evidence="13 14">MCCC 1A02139</strain>
    </source>
</reference>
<feature type="binding site" evidence="11">
    <location>
        <position position="326"/>
    </location>
    <ligand>
        <name>GTP</name>
        <dbReference type="ChEBI" id="CHEBI:37565"/>
    </ligand>
</feature>
<keyword evidence="4 11" id="KW-0479">Metal-binding</keyword>
<dbReference type="InterPro" id="IPR032677">
    <property type="entry name" value="GTP_cyclohydro_II"/>
</dbReference>
<feature type="binding site" evidence="11">
    <location>
        <begin position="226"/>
        <end position="230"/>
    </location>
    <ligand>
        <name>GTP</name>
        <dbReference type="ChEBI" id="CHEBI:37565"/>
    </ligand>
</feature>
<protein>
    <recommendedName>
        <fullName evidence="11">GTP cyclohydrolase-2</fullName>
        <ecNumber evidence="11">3.5.4.25</ecNumber>
    </recommendedName>
    <alternativeName>
        <fullName evidence="11">GTP cyclohydrolase II</fullName>
    </alternativeName>
</protein>
<comment type="similarity">
    <text evidence="2">In the N-terminal section; belongs to the DHBP synthase family.</text>
</comment>
<dbReference type="PANTHER" id="PTHR21327:SF18">
    <property type="entry name" value="3,4-DIHYDROXY-2-BUTANONE 4-PHOSPHATE SYNTHASE"/>
    <property type="match status" value="1"/>
</dbReference>
<feature type="binding site" evidence="11">
    <location>
        <position position="331"/>
    </location>
    <ligand>
        <name>GTP</name>
        <dbReference type="ChEBI" id="CHEBI:37565"/>
    </ligand>
</feature>
<comment type="pathway">
    <text evidence="1 11">Cofactor biosynthesis; riboflavin biosynthesis; 5-amino-6-(D-ribitylamino)uracil from GTP: step 1/4.</text>
</comment>
<evidence type="ECO:0000256" key="7">
    <source>
        <dbReference type="ARBA" id="ARBA00022833"/>
    </source>
</evidence>
<dbReference type="PANTHER" id="PTHR21327">
    <property type="entry name" value="GTP CYCLOHYDROLASE II-RELATED"/>
    <property type="match status" value="1"/>
</dbReference>
<dbReference type="InterPro" id="IPR000926">
    <property type="entry name" value="RibA"/>
</dbReference>
<comment type="cofactor">
    <cofactor evidence="11">
        <name>Zn(2+)</name>
        <dbReference type="ChEBI" id="CHEBI:29105"/>
    </cofactor>
    <text evidence="11">Binds 1 zinc ion per subunit.</text>
</comment>
<feature type="active site" description="Proton acceptor" evidence="11">
    <location>
        <position position="303"/>
    </location>
</feature>
<accession>A0A161Q8C3</accession>
<evidence type="ECO:0000256" key="5">
    <source>
        <dbReference type="ARBA" id="ARBA00022741"/>
    </source>
</evidence>
<keyword evidence="7 11" id="KW-0862">Zinc</keyword>
<feature type="binding site" evidence="11">
    <location>
        <position position="291"/>
    </location>
    <ligand>
        <name>GTP</name>
        <dbReference type="ChEBI" id="CHEBI:37565"/>
    </ligand>
</feature>
<evidence type="ECO:0000313" key="14">
    <source>
        <dbReference type="Proteomes" id="UP000075787"/>
    </source>
</evidence>
<dbReference type="EC" id="3.5.4.25" evidence="11"/>
<dbReference type="GO" id="GO:0003935">
    <property type="term" value="F:GTP cyclohydrolase II activity"/>
    <property type="evidence" value="ECO:0007669"/>
    <property type="project" value="UniProtKB-UniRule"/>
</dbReference>
<comment type="catalytic activity">
    <reaction evidence="10 11">
        <text>GTP + 4 H2O = 2,5-diamino-6-hydroxy-4-(5-phosphoribosylamino)-pyrimidine + formate + 2 phosphate + 3 H(+)</text>
        <dbReference type="Rhea" id="RHEA:23704"/>
        <dbReference type="ChEBI" id="CHEBI:15377"/>
        <dbReference type="ChEBI" id="CHEBI:15378"/>
        <dbReference type="ChEBI" id="CHEBI:15740"/>
        <dbReference type="ChEBI" id="CHEBI:37565"/>
        <dbReference type="ChEBI" id="CHEBI:43474"/>
        <dbReference type="ChEBI" id="CHEBI:58614"/>
        <dbReference type="EC" id="3.5.4.25"/>
    </reaction>
</comment>
<organism evidence="13 14">
    <name type="scientific">Tistrella mobilis</name>
    <dbReference type="NCBI Taxonomy" id="171437"/>
    <lineage>
        <taxon>Bacteria</taxon>
        <taxon>Pseudomonadati</taxon>
        <taxon>Pseudomonadota</taxon>
        <taxon>Alphaproteobacteria</taxon>
        <taxon>Geminicoccales</taxon>
        <taxon>Geminicoccaceae</taxon>
        <taxon>Tistrella</taxon>
    </lineage>
</organism>
<name>A0A161Q8C3_9PROT</name>
<dbReference type="SUPFAM" id="SSF142695">
    <property type="entry name" value="RibA-like"/>
    <property type="match status" value="1"/>
</dbReference>
<dbReference type="Proteomes" id="UP000075787">
    <property type="component" value="Unassembled WGS sequence"/>
</dbReference>
<dbReference type="NCBIfam" id="TIGR00505">
    <property type="entry name" value="ribA"/>
    <property type="match status" value="1"/>
</dbReference>
<feature type="binding site" evidence="11">
    <location>
        <begin position="269"/>
        <end position="271"/>
    </location>
    <ligand>
        <name>GTP</name>
        <dbReference type="ChEBI" id="CHEBI:37565"/>
    </ligand>
</feature>
<evidence type="ECO:0000256" key="8">
    <source>
        <dbReference type="ARBA" id="ARBA00023134"/>
    </source>
</evidence>
<dbReference type="FunFam" id="3.40.50.10990:FF:000001">
    <property type="entry name" value="Riboflavin biosynthesis protein RibBA"/>
    <property type="match status" value="1"/>
</dbReference>
<evidence type="ECO:0000259" key="12">
    <source>
        <dbReference type="Pfam" id="PF00925"/>
    </source>
</evidence>
<feature type="binding site" evidence="11">
    <location>
        <position position="244"/>
    </location>
    <ligand>
        <name>Zn(2+)</name>
        <dbReference type="ChEBI" id="CHEBI:29105"/>
        <note>catalytic</note>
    </ligand>
</feature>
<proteinExistence type="inferred from homology"/>
<keyword evidence="8 11" id="KW-0342">GTP-binding</keyword>
<feature type="binding site" evidence="11">
    <location>
        <position position="247"/>
    </location>
    <ligand>
        <name>GTP</name>
        <dbReference type="ChEBI" id="CHEBI:37565"/>
    </ligand>
</feature>
<feature type="domain" description="GTP cyclohydrolase II" evidence="12">
    <location>
        <begin position="181"/>
        <end position="347"/>
    </location>
</feature>
<dbReference type="AlphaFoldDB" id="A0A161Q8C3"/>
<dbReference type="GO" id="GO:0005525">
    <property type="term" value="F:GTP binding"/>
    <property type="evidence" value="ECO:0007669"/>
    <property type="project" value="UniProtKB-KW"/>
</dbReference>
<evidence type="ECO:0000256" key="2">
    <source>
        <dbReference type="ARBA" id="ARBA00005520"/>
    </source>
</evidence>
<dbReference type="Pfam" id="PF00925">
    <property type="entry name" value="GTP_cyclohydro2"/>
    <property type="match status" value="1"/>
</dbReference>
<evidence type="ECO:0000256" key="1">
    <source>
        <dbReference type="ARBA" id="ARBA00004853"/>
    </source>
</evidence>
<dbReference type="RefSeq" id="WP_062761438.1">
    <property type="nucleotide sequence ID" value="NZ_CP121045.1"/>
</dbReference>
<evidence type="ECO:0000313" key="13">
    <source>
        <dbReference type="EMBL" id="KYO57549.1"/>
    </source>
</evidence>
<evidence type="ECO:0000256" key="4">
    <source>
        <dbReference type="ARBA" id="ARBA00022723"/>
    </source>
</evidence>
<feature type="active site" description="Nucleophile" evidence="11">
    <location>
        <position position="305"/>
    </location>
</feature>
<evidence type="ECO:0000256" key="11">
    <source>
        <dbReference type="HAMAP-Rule" id="MF_00179"/>
    </source>
</evidence>
<comment type="function">
    <text evidence="9 11">Catalyzes the conversion of GTP to 2,5-diamino-6-ribosylamino-4(3H)-pyrimidinone 5'-phosphate (DARP), formate and pyrophosphate.</text>
</comment>
<dbReference type="EMBL" id="LPZR01000015">
    <property type="protein sequence ID" value="KYO57549.1"/>
    <property type="molecule type" value="Genomic_DNA"/>
</dbReference>
<dbReference type="GeneID" id="97244220"/>
<comment type="caution">
    <text evidence="13">The sequence shown here is derived from an EMBL/GenBank/DDBJ whole genome shotgun (WGS) entry which is preliminary data.</text>
</comment>
<evidence type="ECO:0000256" key="10">
    <source>
        <dbReference type="ARBA" id="ARBA00049295"/>
    </source>
</evidence>
<sequence>MSEATERRLQRAQAELRAGGAVLLRDDQADVLALSPERASPDRLAALAILTGAPADLLISRRRAALAGLVAPIEADDPRGVEPVAAPIRDIADPAWRLAADPTRSDDGTAARERALGRLRPAGRASAAAIALAKRAGLLPALVSVELPAGRLPGGASALDPVIIEAKLLKEGQIAAGRLKRVAEARVPLADAENCRIIAFRPSDGGPEHLAIVVGEPTADAPILARLHSECFTGDLLGSLRCDCGEQLKGAIRTMAAADGGVVLYMAQEGRGIGLINKLRAYDLQDRGLDTVDANLALGYEADERDFRPAAEMLRALGHQRIRLLTNNPAKVQALGAHGIEVVERVPHAFPANGHNAGYLSTKARRAGHML</sequence>
<dbReference type="GO" id="GO:0008270">
    <property type="term" value="F:zinc ion binding"/>
    <property type="evidence" value="ECO:0007669"/>
    <property type="project" value="UniProtKB-UniRule"/>
</dbReference>
<dbReference type="GO" id="GO:0005829">
    <property type="term" value="C:cytosol"/>
    <property type="evidence" value="ECO:0007669"/>
    <property type="project" value="TreeGrafter"/>
</dbReference>
<evidence type="ECO:0000256" key="3">
    <source>
        <dbReference type="ARBA" id="ARBA00022619"/>
    </source>
</evidence>
<feature type="binding site" evidence="11">
    <location>
        <position position="242"/>
    </location>
    <ligand>
        <name>Zn(2+)</name>
        <dbReference type="ChEBI" id="CHEBI:29105"/>
        <note>catalytic</note>
    </ligand>
</feature>
<dbReference type="UniPathway" id="UPA00275">
    <property type="reaction ID" value="UER00400"/>
</dbReference>
<dbReference type="OrthoDB" id="9793111at2"/>
<gene>
    <name evidence="11" type="primary">ribA</name>
    <name evidence="13" type="ORF">AUP44_19690</name>
</gene>
<comment type="similarity">
    <text evidence="11">Belongs to the GTP cyclohydrolase II family.</text>
</comment>
<evidence type="ECO:0000256" key="6">
    <source>
        <dbReference type="ARBA" id="ARBA00022801"/>
    </source>
</evidence>
<keyword evidence="6 11" id="KW-0378">Hydrolase</keyword>
<dbReference type="NCBIfam" id="NF001591">
    <property type="entry name" value="PRK00393.1"/>
    <property type="match status" value="1"/>
</dbReference>
<evidence type="ECO:0000256" key="9">
    <source>
        <dbReference type="ARBA" id="ARBA00043932"/>
    </source>
</evidence>
<dbReference type="CDD" id="cd00641">
    <property type="entry name" value="GTP_cyclohydro2"/>
    <property type="match status" value="1"/>
</dbReference>
<keyword evidence="5 11" id="KW-0547">Nucleotide-binding</keyword>
<keyword evidence="3 11" id="KW-0686">Riboflavin biosynthesis</keyword>
<dbReference type="Gene3D" id="3.40.50.10990">
    <property type="entry name" value="GTP cyclohydrolase II"/>
    <property type="match status" value="1"/>
</dbReference>
<dbReference type="InterPro" id="IPR036144">
    <property type="entry name" value="RibA-like_sf"/>
</dbReference>
<dbReference type="HAMAP" id="MF_00179">
    <property type="entry name" value="RibA"/>
    <property type="match status" value="1"/>
</dbReference>
<feature type="binding site" evidence="11">
    <location>
        <position position="231"/>
    </location>
    <ligand>
        <name>Zn(2+)</name>
        <dbReference type="ChEBI" id="CHEBI:29105"/>
        <note>catalytic</note>
    </ligand>
</feature>
<dbReference type="GO" id="GO:0009231">
    <property type="term" value="P:riboflavin biosynthetic process"/>
    <property type="evidence" value="ECO:0007669"/>
    <property type="project" value="UniProtKB-UniRule"/>
</dbReference>